<reference evidence="4 5" key="1">
    <citation type="submission" date="2021-06" db="EMBL/GenBank/DDBJ databases">
        <title>Actinomycetes sequencing.</title>
        <authorList>
            <person name="Shan Q."/>
        </authorList>
    </citation>
    <scope>NUCLEOTIDE SEQUENCE [LARGE SCALE GENOMIC DNA]</scope>
    <source>
        <strain evidence="4 5">NEAU-G5</strain>
    </source>
</reference>
<dbReference type="RefSeq" id="WP_215919023.1">
    <property type="nucleotide sequence ID" value="NZ_JAHKNI010000007.1"/>
</dbReference>
<evidence type="ECO:0000313" key="5">
    <source>
        <dbReference type="Proteomes" id="UP000733379"/>
    </source>
</evidence>
<dbReference type="PANTHER" id="PTHR43877:SF2">
    <property type="entry name" value="AMINOALKYLPHOSPHONATE N-ACETYLTRANSFERASE-RELATED"/>
    <property type="match status" value="1"/>
</dbReference>
<accession>A0ABS6B130</accession>
<keyword evidence="5" id="KW-1185">Reference proteome</keyword>
<dbReference type="PROSITE" id="PS51186">
    <property type="entry name" value="GNAT"/>
    <property type="match status" value="1"/>
</dbReference>
<protein>
    <submittedName>
        <fullName evidence="4">GNAT family N-acetyltransferase</fullName>
    </submittedName>
</protein>
<keyword evidence="2" id="KW-0012">Acyltransferase</keyword>
<name>A0ABS6B130_9NOCA</name>
<dbReference type="EMBL" id="JAHKNI010000007">
    <property type="protein sequence ID" value="MBU3064008.1"/>
    <property type="molecule type" value="Genomic_DNA"/>
</dbReference>
<comment type="caution">
    <text evidence="4">The sequence shown here is derived from an EMBL/GenBank/DDBJ whole genome shotgun (WGS) entry which is preliminary data.</text>
</comment>
<dbReference type="SUPFAM" id="SSF55729">
    <property type="entry name" value="Acyl-CoA N-acyltransferases (Nat)"/>
    <property type="match status" value="1"/>
</dbReference>
<sequence length="165" mass="17692">MTPQTFSGDLVVRPMSSPADARAFKDLNEQWITMLFALEPADRAVLDDPQDAILAKGGQVLIARDGQQIVGCVAIVPEGHGVYEISKMAVAPEHRGRGFGRTLLSAAIDHARALGATALFLGSSTKLPTAVHLYEQAGFVHVPPADIGPMPYDRADVFMRLELTA</sequence>
<dbReference type="Pfam" id="PF00583">
    <property type="entry name" value="Acetyltransf_1"/>
    <property type="match status" value="1"/>
</dbReference>
<dbReference type="CDD" id="cd04301">
    <property type="entry name" value="NAT_SF"/>
    <property type="match status" value="1"/>
</dbReference>
<evidence type="ECO:0000259" key="3">
    <source>
        <dbReference type="PROSITE" id="PS51186"/>
    </source>
</evidence>
<proteinExistence type="predicted"/>
<organism evidence="4 5">
    <name type="scientific">Nocardia albiluteola</name>
    <dbReference type="NCBI Taxonomy" id="2842303"/>
    <lineage>
        <taxon>Bacteria</taxon>
        <taxon>Bacillati</taxon>
        <taxon>Actinomycetota</taxon>
        <taxon>Actinomycetes</taxon>
        <taxon>Mycobacteriales</taxon>
        <taxon>Nocardiaceae</taxon>
        <taxon>Nocardia</taxon>
    </lineage>
</organism>
<dbReference type="Proteomes" id="UP000733379">
    <property type="component" value="Unassembled WGS sequence"/>
</dbReference>
<evidence type="ECO:0000256" key="2">
    <source>
        <dbReference type="ARBA" id="ARBA00023315"/>
    </source>
</evidence>
<feature type="domain" description="N-acetyltransferase" evidence="3">
    <location>
        <begin position="10"/>
        <end position="164"/>
    </location>
</feature>
<dbReference type="PANTHER" id="PTHR43877">
    <property type="entry name" value="AMINOALKYLPHOSPHONATE N-ACETYLTRANSFERASE-RELATED-RELATED"/>
    <property type="match status" value="1"/>
</dbReference>
<dbReference type="Gene3D" id="3.40.630.30">
    <property type="match status" value="1"/>
</dbReference>
<dbReference type="InterPro" id="IPR016181">
    <property type="entry name" value="Acyl_CoA_acyltransferase"/>
</dbReference>
<evidence type="ECO:0000256" key="1">
    <source>
        <dbReference type="ARBA" id="ARBA00022679"/>
    </source>
</evidence>
<keyword evidence="1" id="KW-0808">Transferase</keyword>
<dbReference type="InterPro" id="IPR050832">
    <property type="entry name" value="Bact_Acetyltransf"/>
</dbReference>
<dbReference type="InterPro" id="IPR000182">
    <property type="entry name" value="GNAT_dom"/>
</dbReference>
<evidence type="ECO:0000313" key="4">
    <source>
        <dbReference type="EMBL" id="MBU3064008.1"/>
    </source>
</evidence>
<gene>
    <name evidence="4" type="ORF">KO481_21055</name>
</gene>